<dbReference type="RefSeq" id="WP_182705422.1">
    <property type="nucleotide sequence ID" value="NZ_JACJII010000001.1"/>
</dbReference>
<organism evidence="2 3">
    <name type="scientific">Thermomonospora cellulosilytica</name>
    <dbReference type="NCBI Taxonomy" id="1411118"/>
    <lineage>
        <taxon>Bacteria</taxon>
        <taxon>Bacillati</taxon>
        <taxon>Actinomycetota</taxon>
        <taxon>Actinomycetes</taxon>
        <taxon>Streptosporangiales</taxon>
        <taxon>Thermomonosporaceae</taxon>
        <taxon>Thermomonospora</taxon>
    </lineage>
</organism>
<comment type="caution">
    <text evidence="2">The sequence shown here is derived from an EMBL/GenBank/DDBJ whole genome shotgun (WGS) entry which is preliminary data.</text>
</comment>
<accession>A0A7W3MXM1</accession>
<dbReference type="AlphaFoldDB" id="A0A7W3MXM1"/>
<reference evidence="2 3" key="1">
    <citation type="submission" date="2020-08" db="EMBL/GenBank/DDBJ databases">
        <title>Sequencing the genomes of 1000 actinobacteria strains.</title>
        <authorList>
            <person name="Klenk H.-P."/>
        </authorList>
    </citation>
    <scope>NUCLEOTIDE SEQUENCE [LARGE SCALE GENOMIC DNA]</scope>
    <source>
        <strain evidence="2 3">DSM 45823</strain>
    </source>
</reference>
<keyword evidence="3" id="KW-1185">Reference proteome</keyword>
<dbReference type="Proteomes" id="UP000539313">
    <property type="component" value="Unassembled WGS sequence"/>
</dbReference>
<evidence type="ECO:0000313" key="2">
    <source>
        <dbReference type="EMBL" id="MBA9003746.1"/>
    </source>
</evidence>
<evidence type="ECO:0000313" key="3">
    <source>
        <dbReference type="Proteomes" id="UP000539313"/>
    </source>
</evidence>
<protein>
    <recommendedName>
        <fullName evidence="1">WDGH domain-containing protein</fullName>
    </recommendedName>
</protein>
<sequence>MAAPVRLPIRMTIGDIDTPIEVGTVEFPYAPGTGGFAIDYPSLASALRQAADKLDPGPTNEVYRERARLVAYLAAQHPGDAVISYSDPSTPGWPVITINTPAGQMSWHISPDDIDVFPPSILRVHPEDPRATWDGHTTAEKHERLANLTRQGR</sequence>
<dbReference type="EMBL" id="JACJII010000001">
    <property type="protein sequence ID" value="MBA9003746.1"/>
    <property type="molecule type" value="Genomic_DNA"/>
</dbReference>
<dbReference type="InterPro" id="IPR057362">
    <property type="entry name" value="WDGH"/>
</dbReference>
<proteinExistence type="predicted"/>
<dbReference type="Pfam" id="PF25311">
    <property type="entry name" value="WDGH"/>
    <property type="match status" value="1"/>
</dbReference>
<evidence type="ECO:0000259" key="1">
    <source>
        <dbReference type="Pfam" id="PF25311"/>
    </source>
</evidence>
<feature type="domain" description="WDGH" evidence="1">
    <location>
        <begin position="60"/>
        <end position="147"/>
    </location>
</feature>
<name>A0A7W3MXM1_9ACTN</name>
<gene>
    <name evidence="2" type="ORF">HNR21_002628</name>
</gene>